<proteinExistence type="predicted"/>
<name>A0A1W1CAZ6_9ZZZZ</name>
<dbReference type="Gene3D" id="3.30.70.1450">
    <property type="entry name" value="Regulator of K+ conductance, C-terminal domain"/>
    <property type="match status" value="1"/>
</dbReference>
<evidence type="ECO:0000259" key="1">
    <source>
        <dbReference type="PROSITE" id="PS51202"/>
    </source>
</evidence>
<dbReference type="InterPro" id="IPR006037">
    <property type="entry name" value="RCK_C"/>
</dbReference>
<dbReference type="EMBL" id="FPHE01000120">
    <property type="protein sequence ID" value="SFV62895.1"/>
    <property type="molecule type" value="Genomic_DNA"/>
</dbReference>
<feature type="domain" description="RCK C-terminal" evidence="1">
    <location>
        <begin position="137"/>
        <end position="217"/>
    </location>
</feature>
<dbReference type="InterPro" id="IPR036721">
    <property type="entry name" value="RCK_C_sf"/>
</dbReference>
<dbReference type="AlphaFoldDB" id="A0A1W1CAZ6"/>
<organism evidence="2">
    <name type="scientific">hydrothermal vent metagenome</name>
    <dbReference type="NCBI Taxonomy" id="652676"/>
    <lineage>
        <taxon>unclassified sequences</taxon>
        <taxon>metagenomes</taxon>
        <taxon>ecological metagenomes</taxon>
    </lineage>
</organism>
<accession>A0A1W1CAZ6</accession>
<dbReference type="GO" id="GO:0006813">
    <property type="term" value="P:potassium ion transport"/>
    <property type="evidence" value="ECO:0007669"/>
    <property type="project" value="InterPro"/>
</dbReference>
<protein>
    <submittedName>
        <fullName evidence="2">TrkA domain protein</fullName>
    </submittedName>
</protein>
<sequence length="470" mass="54914">MKNILILANSEMAKHFVEWVGKSRIDNNHYYITCSNHLESIVKETDNLSFLIEDPTSYLKLKKIMSEIFFSTVFIVMNDREEAIYSYKNVRMLYSKLRIIFVSSWDDLELDDTYVKVLNVNELMASHLYEHLPNVPIIAKNIGLGRGEIMEVLVPFGSSYAYRHVGSVSHRKWRIVVIYRTGKQILPSSATVIKPNDRMVIVGNPTVLEGVYRRITRRKGLFPEPFGKNLYLIIDMDKSREDIVLQVNEAIFLLKQLSQSRLYIRVTHVISLELLDELREFETDTIQLLVNYQYDKLLNDIDYDTVYYDIGLFLIDSSLFKSTLQERLYLQKRSIYIFGEYPLYDITKAVILMGEEEAMESISSSVFDLSERLGLKLNLCNYDPEGDFSEKKNIIEHYESLSNLYSFHIDIVEKKSNPIVELRDADEILHIVPFNRSVLKKPIANFFSMKFSHYFLSIRKHPQLLIPVDE</sequence>
<reference evidence="2" key="1">
    <citation type="submission" date="2016-10" db="EMBL/GenBank/DDBJ databases">
        <authorList>
            <person name="de Groot N.N."/>
        </authorList>
    </citation>
    <scope>NUCLEOTIDE SEQUENCE</scope>
</reference>
<evidence type="ECO:0000313" key="2">
    <source>
        <dbReference type="EMBL" id="SFV62895.1"/>
    </source>
</evidence>
<dbReference type="GO" id="GO:0008324">
    <property type="term" value="F:monoatomic cation transmembrane transporter activity"/>
    <property type="evidence" value="ECO:0007669"/>
    <property type="project" value="InterPro"/>
</dbReference>
<gene>
    <name evidence="2" type="ORF">MNB_SV-12-1755</name>
</gene>
<dbReference type="PROSITE" id="PS51202">
    <property type="entry name" value="RCK_C"/>
    <property type="match status" value="1"/>
</dbReference>
<dbReference type="Pfam" id="PF02080">
    <property type="entry name" value="TrkA_C"/>
    <property type="match status" value="1"/>
</dbReference>
<dbReference type="SUPFAM" id="SSF116726">
    <property type="entry name" value="TrkA C-terminal domain-like"/>
    <property type="match status" value="1"/>
</dbReference>